<feature type="non-terminal residue" evidence="1">
    <location>
        <position position="243"/>
    </location>
</feature>
<dbReference type="InterPro" id="IPR036278">
    <property type="entry name" value="Sialidase_sf"/>
</dbReference>
<protein>
    <recommendedName>
        <fullName evidence="2">Secretion system C-terminal sorting domain-containing protein</fullName>
    </recommendedName>
</protein>
<reference evidence="1" key="1">
    <citation type="journal article" date="2014" name="Front. Microbiol.">
        <title>High frequency of phylogenetically diverse reductive dehalogenase-homologous genes in deep subseafloor sedimentary metagenomes.</title>
        <authorList>
            <person name="Kawai M."/>
            <person name="Futagami T."/>
            <person name="Toyoda A."/>
            <person name="Takaki Y."/>
            <person name="Nishi S."/>
            <person name="Hori S."/>
            <person name="Arai W."/>
            <person name="Tsubouchi T."/>
            <person name="Morono Y."/>
            <person name="Uchiyama I."/>
            <person name="Ito T."/>
            <person name="Fujiyama A."/>
            <person name="Inagaki F."/>
            <person name="Takami H."/>
        </authorList>
    </citation>
    <scope>NUCLEOTIDE SEQUENCE</scope>
    <source>
        <strain evidence="1">Expedition CK06-06</strain>
    </source>
</reference>
<gene>
    <name evidence="1" type="ORF">S12H4_50896</name>
</gene>
<dbReference type="EMBL" id="BARW01032108">
    <property type="protein sequence ID" value="GAJ09655.1"/>
    <property type="molecule type" value="Genomic_DNA"/>
</dbReference>
<accession>X1VMD0</accession>
<name>X1VMD0_9ZZZZ</name>
<evidence type="ECO:0000313" key="1">
    <source>
        <dbReference type="EMBL" id="GAJ09655.1"/>
    </source>
</evidence>
<organism evidence="1">
    <name type="scientific">marine sediment metagenome</name>
    <dbReference type="NCBI Taxonomy" id="412755"/>
    <lineage>
        <taxon>unclassified sequences</taxon>
        <taxon>metagenomes</taxon>
        <taxon>ecological metagenomes</taxon>
    </lineage>
</organism>
<comment type="caution">
    <text evidence="1">The sequence shown here is derived from an EMBL/GenBank/DDBJ whole genome shotgun (WGS) entry which is preliminary data.</text>
</comment>
<dbReference type="Gene3D" id="2.60.40.4070">
    <property type="match status" value="1"/>
</dbReference>
<dbReference type="AlphaFoldDB" id="X1VMD0"/>
<feature type="non-terminal residue" evidence="1">
    <location>
        <position position="1"/>
    </location>
</feature>
<sequence length="243" mass="27334">GWSGAFYRSIKLCASFNNGSAWSDTMVIAEYSTWTCGPALTVDTSGNIWAGWLNRGVSEWNVYANYYDGSVWSEPRLVSSDTSTPFPYVGDWPIAITSDDNGMVWLTWMNPDTNIYYSYWNGSNWSNPAPIDTHPAKDRCPKMTFDSERIWVTWIRRVDLLDTLSVYASYTYGVGVEEKQTVNLPTSVLGLSQNCPNPFSSNTTIFYQLPSDCHVCVRIYNIAGELVQTLGSKNQKPGHYTVC</sequence>
<proteinExistence type="predicted"/>
<evidence type="ECO:0008006" key="2">
    <source>
        <dbReference type="Google" id="ProtNLM"/>
    </source>
</evidence>
<dbReference type="SUPFAM" id="SSF50939">
    <property type="entry name" value="Sialidases"/>
    <property type="match status" value="1"/>
</dbReference>